<keyword evidence="8" id="KW-1185">Reference proteome</keyword>
<name>A0A238W3R7_9FLAO</name>
<dbReference type="InterPro" id="IPR001405">
    <property type="entry name" value="UPF0758"/>
</dbReference>
<dbReference type="SUPFAM" id="SSF102712">
    <property type="entry name" value="JAB1/MPN domain"/>
    <property type="match status" value="1"/>
</dbReference>
<dbReference type="Pfam" id="PF04002">
    <property type="entry name" value="RadC"/>
    <property type="match status" value="1"/>
</dbReference>
<keyword evidence="2" id="KW-0479">Metal-binding</keyword>
<reference evidence="7 8" key="1">
    <citation type="submission" date="2017-06" db="EMBL/GenBank/DDBJ databases">
        <authorList>
            <person name="Kim H.J."/>
            <person name="Triplett B.A."/>
        </authorList>
    </citation>
    <scope>NUCLEOTIDE SEQUENCE [LARGE SCALE GENOMIC DNA]</scope>
    <source>
        <strain evidence="7 8">DSM 25597</strain>
    </source>
</reference>
<dbReference type="PROSITE" id="PS50249">
    <property type="entry name" value="MPN"/>
    <property type="match status" value="1"/>
</dbReference>
<dbReference type="PANTHER" id="PTHR30471">
    <property type="entry name" value="DNA REPAIR PROTEIN RADC"/>
    <property type="match status" value="1"/>
</dbReference>
<evidence type="ECO:0000259" key="6">
    <source>
        <dbReference type="PROSITE" id="PS50249"/>
    </source>
</evidence>
<keyword evidence="3" id="KW-0378">Hydrolase</keyword>
<dbReference type="InterPro" id="IPR020891">
    <property type="entry name" value="UPF0758_CS"/>
</dbReference>
<proteinExistence type="predicted"/>
<evidence type="ECO:0000256" key="5">
    <source>
        <dbReference type="ARBA" id="ARBA00023049"/>
    </source>
</evidence>
<keyword evidence="4" id="KW-0862">Zinc</keyword>
<dbReference type="EMBL" id="FZNY01000001">
    <property type="protein sequence ID" value="SNR41190.1"/>
    <property type="molecule type" value="Genomic_DNA"/>
</dbReference>
<dbReference type="InterPro" id="IPR025657">
    <property type="entry name" value="RadC_JAB"/>
</dbReference>
<dbReference type="GO" id="GO:0046872">
    <property type="term" value="F:metal ion binding"/>
    <property type="evidence" value="ECO:0007669"/>
    <property type="project" value="UniProtKB-KW"/>
</dbReference>
<keyword evidence="5" id="KW-0482">Metalloprotease</keyword>
<evidence type="ECO:0000256" key="3">
    <source>
        <dbReference type="ARBA" id="ARBA00022801"/>
    </source>
</evidence>
<dbReference type="GO" id="GO:0008237">
    <property type="term" value="F:metallopeptidase activity"/>
    <property type="evidence" value="ECO:0007669"/>
    <property type="project" value="UniProtKB-KW"/>
</dbReference>
<dbReference type="PANTHER" id="PTHR30471:SF3">
    <property type="entry name" value="UPF0758 PROTEIN YEES-RELATED"/>
    <property type="match status" value="1"/>
</dbReference>
<dbReference type="Proteomes" id="UP000198379">
    <property type="component" value="Unassembled WGS sequence"/>
</dbReference>
<dbReference type="GO" id="GO:0006508">
    <property type="term" value="P:proteolysis"/>
    <property type="evidence" value="ECO:0007669"/>
    <property type="project" value="UniProtKB-KW"/>
</dbReference>
<dbReference type="Gene3D" id="3.40.140.10">
    <property type="entry name" value="Cytidine Deaminase, domain 2"/>
    <property type="match status" value="1"/>
</dbReference>
<evidence type="ECO:0000256" key="4">
    <source>
        <dbReference type="ARBA" id="ARBA00022833"/>
    </source>
</evidence>
<evidence type="ECO:0000313" key="7">
    <source>
        <dbReference type="EMBL" id="SNR41190.1"/>
    </source>
</evidence>
<sequence length="155" mass="17724">MVKQETDKPYICLYNTLKMNVRLPKDEDIHIANTKDIARIMRKILLRQNRLHRKKEYLWAIGLSTSNNIEYIELLTIGTLNKNSVKPIDVFNFAVAKKCEKIIVCHNHPSGNIEPSKDDIAMTQLLTAGATVLGIQLLDSIIICEDKEYTSIKNK</sequence>
<feature type="domain" description="MPN" evidence="6">
    <location>
        <begin position="34"/>
        <end position="155"/>
    </location>
</feature>
<evidence type="ECO:0000256" key="2">
    <source>
        <dbReference type="ARBA" id="ARBA00022723"/>
    </source>
</evidence>
<dbReference type="PROSITE" id="PS01302">
    <property type="entry name" value="UPF0758"/>
    <property type="match status" value="1"/>
</dbReference>
<gene>
    <name evidence="7" type="ORF">SAMN06265376_101664</name>
</gene>
<protein>
    <submittedName>
        <fullName evidence="7">RadC-like JAB domain-containing protein</fullName>
    </submittedName>
</protein>
<dbReference type="InterPro" id="IPR037518">
    <property type="entry name" value="MPN"/>
</dbReference>
<evidence type="ECO:0000256" key="1">
    <source>
        <dbReference type="ARBA" id="ARBA00022670"/>
    </source>
</evidence>
<organism evidence="7 8">
    <name type="scientific">Dokdonia pacifica</name>
    <dbReference type="NCBI Taxonomy" id="1627892"/>
    <lineage>
        <taxon>Bacteria</taxon>
        <taxon>Pseudomonadati</taxon>
        <taxon>Bacteroidota</taxon>
        <taxon>Flavobacteriia</taxon>
        <taxon>Flavobacteriales</taxon>
        <taxon>Flavobacteriaceae</taxon>
        <taxon>Dokdonia</taxon>
    </lineage>
</organism>
<evidence type="ECO:0000313" key="8">
    <source>
        <dbReference type="Proteomes" id="UP000198379"/>
    </source>
</evidence>
<keyword evidence="1" id="KW-0645">Protease</keyword>
<dbReference type="AlphaFoldDB" id="A0A238W3R7"/>
<accession>A0A238W3R7</accession>